<evidence type="ECO:0000313" key="3">
    <source>
        <dbReference type="EMBL" id="JAT21600.1"/>
    </source>
</evidence>
<keyword evidence="2" id="KW-0812">Transmembrane</keyword>
<accession>A0A1B6LD88</accession>
<name>A0A1B6LD88_9HEMI</name>
<gene>
    <name evidence="3" type="ORF">g.10420</name>
</gene>
<sequence length="111" mass="12209">SAVWHFTIGFSSALKMGCPTWAFLAFTLLTILAISIDAEISLVENQVKATEGENHVKPNPESLVNDPSEEKGLDSAEQNVKERVTGHRPYPAPRPKPHPEVKLSPKPKPRS</sequence>
<proteinExistence type="predicted"/>
<feature type="transmembrane region" description="Helical" evidence="2">
    <location>
        <begin position="20"/>
        <end position="38"/>
    </location>
</feature>
<feature type="compositionally biased region" description="Basic and acidic residues" evidence="1">
    <location>
        <begin position="68"/>
        <end position="85"/>
    </location>
</feature>
<keyword evidence="2" id="KW-1133">Transmembrane helix</keyword>
<protein>
    <submittedName>
        <fullName evidence="3">Uncharacterized protein</fullName>
    </submittedName>
</protein>
<evidence type="ECO:0000256" key="2">
    <source>
        <dbReference type="SAM" id="Phobius"/>
    </source>
</evidence>
<feature type="non-terminal residue" evidence="3">
    <location>
        <position position="1"/>
    </location>
</feature>
<dbReference type="EMBL" id="GEBQ01018377">
    <property type="protein sequence ID" value="JAT21600.1"/>
    <property type="molecule type" value="Transcribed_RNA"/>
</dbReference>
<dbReference type="AlphaFoldDB" id="A0A1B6LD88"/>
<keyword evidence="2" id="KW-0472">Membrane</keyword>
<organism evidence="3">
    <name type="scientific">Graphocephala atropunctata</name>
    <dbReference type="NCBI Taxonomy" id="36148"/>
    <lineage>
        <taxon>Eukaryota</taxon>
        <taxon>Metazoa</taxon>
        <taxon>Ecdysozoa</taxon>
        <taxon>Arthropoda</taxon>
        <taxon>Hexapoda</taxon>
        <taxon>Insecta</taxon>
        <taxon>Pterygota</taxon>
        <taxon>Neoptera</taxon>
        <taxon>Paraneoptera</taxon>
        <taxon>Hemiptera</taxon>
        <taxon>Auchenorrhyncha</taxon>
        <taxon>Membracoidea</taxon>
        <taxon>Cicadellidae</taxon>
        <taxon>Cicadellinae</taxon>
        <taxon>Cicadellini</taxon>
        <taxon>Graphocephala</taxon>
    </lineage>
</organism>
<evidence type="ECO:0000256" key="1">
    <source>
        <dbReference type="SAM" id="MobiDB-lite"/>
    </source>
</evidence>
<feature type="region of interest" description="Disordered" evidence="1">
    <location>
        <begin position="49"/>
        <end position="111"/>
    </location>
</feature>
<reference evidence="3" key="1">
    <citation type="submission" date="2015-11" db="EMBL/GenBank/DDBJ databases">
        <title>De novo transcriptome assembly of four potential Pierce s Disease insect vectors from Arizona vineyards.</title>
        <authorList>
            <person name="Tassone E.E."/>
        </authorList>
    </citation>
    <scope>NUCLEOTIDE SEQUENCE</scope>
</reference>